<protein>
    <submittedName>
        <fullName evidence="1">Uncharacterized protein</fullName>
    </submittedName>
</protein>
<evidence type="ECO:0000313" key="1">
    <source>
        <dbReference type="EMBL" id="NYG06092.1"/>
    </source>
</evidence>
<accession>A0A852WLD9</accession>
<dbReference type="Proteomes" id="UP000573599">
    <property type="component" value="Unassembled WGS sequence"/>
</dbReference>
<gene>
    <name evidence="1" type="ORF">BJ986_000579</name>
</gene>
<keyword evidence="2" id="KW-1185">Reference proteome</keyword>
<comment type="caution">
    <text evidence="1">The sequence shown here is derived from an EMBL/GenBank/DDBJ whole genome shotgun (WGS) entry which is preliminary data.</text>
</comment>
<reference evidence="1 2" key="1">
    <citation type="submission" date="2020-07" db="EMBL/GenBank/DDBJ databases">
        <title>Sequencing the genomes of 1000 actinobacteria strains.</title>
        <authorList>
            <person name="Klenk H.-P."/>
        </authorList>
    </citation>
    <scope>NUCLEOTIDE SEQUENCE [LARGE SCALE GENOMIC DNA]</scope>
    <source>
        <strain evidence="1 2">DSM 23987</strain>
    </source>
</reference>
<organism evidence="1 2">
    <name type="scientific">Pedococcus badiiscoriae</name>
    <dbReference type="NCBI Taxonomy" id="642776"/>
    <lineage>
        <taxon>Bacteria</taxon>
        <taxon>Bacillati</taxon>
        <taxon>Actinomycetota</taxon>
        <taxon>Actinomycetes</taxon>
        <taxon>Micrococcales</taxon>
        <taxon>Intrasporangiaceae</taxon>
        <taxon>Pedococcus</taxon>
    </lineage>
</organism>
<dbReference type="EMBL" id="JACCAB010000001">
    <property type="protein sequence ID" value="NYG06092.1"/>
    <property type="molecule type" value="Genomic_DNA"/>
</dbReference>
<dbReference type="AlphaFoldDB" id="A0A852WLD9"/>
<evidence type="ECO:0000313" key="2">
    <source>
        <dbReference type="Proteomes" id="UP000573599"/>
    </source>
</evidence>
<sequence>MKAITTIFESILSGSDNIVWSPEDVDSATGVTSVWGWGG</sequence>
<name>A0A852WLD9_9MICO</name>
<proteinExistence type="predicted"/>